<comment type="function">
    <text evidence="7">Activator of cell division through the inhibition of FtsZ GTPase activity, therefore promoting FtsZ assembly into bundles of protofilaments necessary for the formation of the division Z ring. It is recruited early at mid-cell but it is not essential for cell division.</text>
</comment>
<evidence type="ECO:0000256" key="8">
    <source>
        <dbReference type="ARBA" id="ARBA00026068"/>
    </source>
</evidence>
<evidence type="ECO:0000256" key="6">
    <source>
        <dbReference type="ARBA" id="ARBA00023306"/>
    </source>
</evidence>
<dbReference type="InterPro" id="IPR042233">
    <property type="entry name" value="Cell_div_ZapA_N"/>
</dbReference>
<accession>A0A2S5JJS8</accession>
<dbReference type="PANTHER" id="PTHR34981:SF1">
    <property type="entry name" value="CELL DIVISION PROTEIN ZAPA"/>
    <property type="match status" value="1"/>
</dbReference>
<proteinExistence type="predicted"/>
<dbReference type="GO" id="GO:0030428">
    <property type="term" value="C:cell septum"/>
    <property type="evidence" value="ECO:0007669"/>
    <property type="project" value="TreeGrafter"/>
</dbReference>
<dbReference type="PANTHER" id="PTHR34981">
    <property type="entry name" value="CELL DIVISION PROTEIN ZAPA"/>
    <property type="match status" value="1"/>
</dbReference>
<evidence type="ECO:0000256" key="1">
    <source>
        <dbReference type="ARBA" id="ARBA00004496"/>
    </source>
</evidence>
<evidence type="ECO:0000313" key="12">
    <source>
        <dbReference type="Proteomes" id="UP000239736"/>
    </source>
</evidence>
<comment type="subcellular location">
    <subcellularLocation>
        <location evidence="1">Cytoplasm</location>
    </subcellularLocation>
</comment>
<keyword evidence="5" id="KW-0717">Septation</keyword>
<sequence length="136" mass="14838">MPEMTITIGGRDYQVACQDGEEEFLLTAARMVDREASHLTEQMGRLPEARMLLMAALMVADKVAGLEEQLRSAEERAIAAERVAEEARANPRTVEVPVVPQIVVDSFEEITARAESLADRIATRGKKSGDADQAPA</sequence>
<feature type="coiled-coil region" evidence="10">
    <location>
        <begin position="56"/>
        <end position="90"/>
    </location>
</feature>
<evidence type="ECO:0000256" key="10">
    <source>
        <dbReference type="SAM" id="Coils"/>
    </source>
</evidence>
<comment type="subunit">
    <text evidence="8">Homodimer. Interacts with FtsZ.</text>
</comment>
<keyword evidence="10" id="KW-0175">Coiled coil</keyword>
<keyword evidence="3" id="KW-0963">Cytoplasm</keyword>
<dbReference type="GO" id="GO:0000917">
    <property type="term" value="P:division septum assembly"/>
    <property type="evidence" value="ECO:0007669"/>
    <property type="project" value="UniProtKB-KW"/>
</dbReference>
<organism evidence="11 12">
    <name type="scientific">Albidovulum inexpectatum</name>
    <dbReference type="NCBI Taxonomy" id="196587"/>
    <lineage>
        <taxon>Bacteria</taxon>
        <taxon>Pseudomonadati</taxon>
        <taxon>Pseudomonadota</taxon>
        <taxon>Alphaproteobacteria</taxon>
        <taxon>Rhodobacterales</taxon>
        <taxon>Paracoccaceae</taxon>
        <taxon>Albidovulum</taxon>
    </lineage>
</organism>
<dbReference type="GO" id="GO:0043093">
    <property type="term" value="P:FtsZ-dependent cytokinesis"/>
    <property type="evidence" value="ECO:0007669"/>
    <property type="project" value="TreeGrafter"/>
</dbReference>
<dbReference type="EMBL" id="PRDS01000002">
    <property type="protein sequence ID" value="PPB81710.1"/>
    <property type="molecule type" value="Genomic_DNA"/>
</dbReference>
<name>A0A2S5JJS8_9RHOB</name>
<evidence type="ECO:0000256" key="2">
    <source>
        <dbReference type="ARBA" id="ARBA00015195"/>
    </source>
</evidence>
<protein>
    <recommendedName>
        <fullName evidence="2">Cell division protein ZapA</fullName>
    </recommendedName>
    <alternativeName>
        <fullName evidence="9">Z ring-associated protein ZapA</fullName>
    </alternativeName>
</protein>
<dbReference type="GO" id="GO:0005829">
    <property type="term" value="C:cytosol"/>
    <property type="evidence" value="ECO:0007669"/>
    <property type="project" value="TreeGrafter"/>
</dbReference>
<keyword evidence="4 11" id="KW-0132">Cell division</keyword>
<gene>
    <name evidence="11" type="ORF">LV82_00922</name>
</gene>
<dbReference type="AlphaFoldDB" id="A0A2S5JJS8"/>
<dbReference type="InterPro" id="IPR036192">
    <property type="entry name" value="Cell_div_ZapA-like_sf"/>
</dbReference>
<dbReference type="InterPro" id="IPR007838">
    <property type="entry name" value="Cell_div_ZapA-like"/>
</dbReference>
<dbReference type="SUPFAM" id="SSF102829">
    <property type="entry name" value="Cell division protein ZapA-like"/>
    <property type="match status" value="1"/>
</dbReference>
<evidence type="ECO:0000256" key="5">
    <source>
        <dbReference type="ARBA" id="ARBA00023210"/>
    </source>
</evidence>
<evidence type="ECO:0000256" key="4">
    <source>
        <dbReference type="ARBA" id="ARBA00022618"/>
    </source>
</evidence>
<dbReference type="GO" id="GO:0032153">
    <property type="term" value="C:cell division site"/>
    <property type="evidence" value="ECO:0007669"/>
    <property type="project" value="TreeGrafter"/>
</dbReference>
<evidence type="ECO:0000256" key="9">
    <source>
        <dbReference type="ARBA" id="ARBA00033158"/>
    </source>
</evidence>
<comment type="caution">
    <text evidence="11">The sequence shown here is derived from an EMBL/GenBank/DDBJ whole genome shotgun (WGS) entry which is preliminary data.</text>
</comment>
<reference evidence="11 12" key="1">
    <citation type="submission" date="2018-01" db="EMBL/GenBank/DDBJ databases">
        <title>Genomic Encyclopedia of Archaeal and Bacterial Type Strains, Phase II (KMG-II): from individual species to whole genera.</title>
        <authorList>
            <person name="Goeker M."/>
        </authorList>
    </citation>
    <scope>NUCLEOTIDE SEQUENCE [LARGE SCALE GENOMIC DNA]</scope>
    <source>
        <strain evidence="11 12">DSM 12048</strain>
    </source>
</reference>
<dbReference type="RefSeq" id="WP_104069534.1">
    <property type="nucleotide sequence ID" value="NZ_PRDS01000002.1"/>
</dbReference>
<dbReference type="OrthoDB" id="9797575at2"/>
<dbReference type="Pfam" id="PF05164">
    <property type="entry name" value="ZapA"/>
    <property type="match status" value="1"/>
</dbReference>
<keyword evidence="12" id="KW-1185">Reference proteome</keyword>
<keyword evidence="6" id="KW-0131">Cell cycle</keyword>
<evidence type="ECO:0000256" key="7">
    <source>
        <dbReference type="ARBA" id="ARBA00024910"/>
    </source>
</evidence>
<evidence type="ECO:0000256" key="3">
    <source>
        <dbReference type="ARBA" id="ARBA00022490"/>
    </source>
</evidence>
<evidence type="ECO:0000313" key="11">
    <source>
        <dbReference type="EMBL" id="PPB81710.1"/>
    </source>
</evidence>
<dbReference type="Proteomes" id="UP000239736">
    <property type="component" value="Unassembled WGS sequence"/>
</dbReference>
<dbReference type="Gene3D" id="3.30.160.880">
    <property type="entry name" value="Cell division protein ZapA protomer, N-terminal domain"/>
    <property type="match status" value="1"/>
</dbReference>
<dbReference type="GO" id="GO:0000921">
    <property type="term" value="P:septin ring assembly"/>
    <property type="evidence" value="ECO:0007669"/>
    <property type="project" value="TreeGrafter"/>
</dbReference>